<evidence type="ECO:0000256" key="1">
    <source>
        <dbReference type="ARBA" id="ARBA00004141"/>
    </source>
</evidence>
<dbReference type="GO" id="GO:0010181">
    <property type="term" value="F:FMN binding"/>
    <property type="evidence" value="ECO:0007669"/>
    <property type="project" value="TreeGrafter"/>
</dbReference>
<keyword evidence="2" id="KW-0813">Transport</keyword>
<evidence type="ECO:0000313" key="10">
    <source>
        <dbReference type="Proteomes" id="UP000552700"/>
    </source>
</evidence>
<reference evidence="9 10" key="1">
    <citation type="submission" date="2020-08" db="EMBL/GenBank/DDBJ databases">
        <title>Genomic Encyclopedia of Type Strains, Phase IV (KMG-IV): sequencing the most valuable type-strain genomes for metagenomic binning, comparative biology and taxonomic classification.</title>
        <authorList>
            <person name="Goeker M."/>
        </authorList>
    </citation>
    <scope>NUCLEOTIDE SEQUENCE [LARGE SCALE GENOMIC DNA]</scope>
    <source>
        <strain evidence="9 10">DSM 102255</strain>
    </source>
</reference>
<feature type="transmembrane region" description="Helical" evidence="7">
    <location>
        <begin position="171"/>
        <end position="188"/>
    </location>
</feature>
<evidence type="ECO:0000259" key="8">
    <source>
        <dbReference type="Pfam" id="PF01794"/>
    </source>
</evidence>
<evidence type="ECO:0000256" key="7">
    <source>
        <dbReference type="SAM" id="Phobius"/>
    </source>
</evidence>
<name>A0A841IYP1_9SPHN</name>
<organism evidence="9 10">
    <name type="scientific">Sphingobium subterraneum</name>
    <dbReference type="NCBI Taxonomy" id="627688"/>
    <lineage>
        <taxon>Bacteria</taxon>
        <taxon>Pseudomonadati</taxon>
        <taxon>Pseudomonadota</taxon>
        <taxon>Alphaproteobacteria</taxon>
        <taxon>Sphingomonadales</taxon>
        <taxon>Sphingomonadaceae</taxon>
        <taxon>Sphingobium</taxon>
    </lineage>
</organism>
<dbReference type="EMBL" id="JACIJP010000001">
    <property type="protein sequence ID" value="MBB6122396.1"/>
    <property type="molecule type" value="Genomic_DNA"/>
</dbReference>
<sequence length="199" mass="22144">MTADRSRLGLGKLLLWLVLAVPAAAMVAGWLSGRVILMDLLEPSGEMAVRLMVLALLPGPLAECIGAGRFLRAWLAVRRNLGVAAFLYALLHLAFYAIDMNALSAILEELELPGIWTGWLALALFVPAAATSTDRAMRILRRRWKTIQRVVYAAAAASFLHWLLLDWNWQKAALHAAPLILVWLLRAVRRLPSHQRRPT</sequence>
<feature type="transmembrane region" description="Helical" evidence="7">
    <location>
        <begin position="12"/>
        <end position="31"/>
    </location>
</feature>
<gene>
    <name evidence="9" type="ORF">FHS92_000103</name>
</gene>
<dbReference type="GO" id="GO:0005886">
    <property type="term" value="C:plasma membrane"/>
    <property type="evidence" value="ECO:0007669"/>
    <property type="project" value="TreeGrafter"/>
</dbReference>
<protein>
    <submittedName>
        <fullName evidence="9">Sulfoxide reductase heme-binding subunit YedZ</fullName>
    </submittedName>
</protein>
<evidence type="ECO:0000256" key="5">
    <source>
        <dbReference type="ARBA" id="ARBA00023004"/>
    </source>
</evidence>
<proteinExistence type="predicted"/>
<dbReference type="InterPro" id="IPR022837">
    <property type="entry name" value="MsrQ-like"/>
</dbReference>
<dbReference type="InterPro" id="IPR013130">
    <property type="entry name" value="Fe3_Rdtase_TM_dom"/>
</dbReference>
<keyword evidence="3 7" id="KW-0812">Transmembrane</keyword>
<comment type="subcellular location">
    <subcellularLocation>
        <location evidence="1">Membrane</location>
        <topology evidence="1">Multi-pass membrane protein</topology>
    </subcellularLocation>
</comment>
<keyword evidence="5" id="KW-0408">Iron</keyword>
<keyword evidence="10" id="KW-1185">Reference proteome</keyword>
<accession>A0A841IYP1</accession>
<feature type="domain" description="Ferric oxidoreductase" evidence="8">
    <location>
        <begin position="45"/>
        <end position="157"/>
    </location>
</feature>
<keyword evidence="4 7" id="KW-1133">Transmembrane helix</keyword>
<evidence type="ECO:0000256" key="2">
    <source>
        <dbReference type="ARBA" id="ARBA00022448"/>
    </source>
</evidence>
<feature type="transmembrane region" description="Helical" evidence="7">
    <location>
        <begin position="113"/>
        <end position="130"/>
    </location>
</feature>
<feature type="transmembrane region" description="Helical" evidence="7">
    <location>
        <begin position="51"/>
        <end position="71"/>
    </location>
</feature>
<dbReference type="Pfam" id="PF01794">
    <property type="entry name" value="Ferric_reduct"/>
    <property type="match status" value="1"/>
</dbReference>
<evidence type="ECO:0000313" key="9">
    <source>
        <dbReference type="EMBL" id="MBB6122396.1"/>
    </source>
</evidence>
<evidence type="ECO:0000256" key="6">
    <source>
        <dbReference type="ARBA" id="ARBA00023136"/>
    </source>
</evidence>
<dbReference type="PANTHER" id="PTHR36964">
    <property type="entry name" value="PROTEIN-METHIONINE-SULFOXIDE REDUCTASE HEME-BINDING SUBUNIT MSRQ"/>
    <property type="match status" value="1"/>
</dbReference>
<evidence type="ECO:0000256" key="3">
    <source>
        <dbReference type="ARBA" id="ARBA00022692"/>
    </source>
</evidence>
<evidence type="ECO:0000256" key="4">
    <source>
        <dbReference type="ARBA" id="ARBA00022989"/>
    </source>
</evidence>
<dbReference type="RefSeq" id="WP_184076507.1">
    <property type="nucleotide sequence ID" value="NZ_JACIJP010000001.1"/>
</dbReference>
<dbReference type="PANTHER" id="PTHR36964:SF1">
    <property type="entry name" value="PROTEIN-METHIONINE-SULFOXIDE REDUCTASE HEME-BINDING SUBUNIT MSRQ"/>
    <property type="match status" value="1"/>
</dbReference>
<dbReference type="AlphaFoldDB" id="A0A841IYP1"/>
<comment type="caution">
    <text evidence="9">The sequence shown here is derived from an EMBL/GenBank/DDBJ whole genome shotgun (WGS) entry which is preliminary data.</text>
</comment>
<dbReference type="GO" id="GO:0020037">
    <property type="term" value="F:heme binding"/>
    <property type="evidence" value="ECO:0007669"/>
    <property type="project" value="TreeGrafter"/>
</dbReference>
<keyword evidence="6 7" id="KW-0472">Membrane</keyword>
<dbReference type="GO" id="GO:0016679">
    <property type="term" value="F:oxidoreductase activity, acting on diphenols and related substances as donors"/>
    <property type="evidence" value="ECO:0007669"/>
    <property type="project" value="TreeGrafter"/>
</dbReference>
<dbReference type="Proteomes" id="UP000552700">
    <property type="component" value="Unassembled WGS sequence"/>
</dbReference>
<feature type="transmembrane region" description="Helical" evidence="7">
    <location>
        <begin position="83"/>
        <end position="107"/>
    </location>
</feature>
<feature type="transmembrane region" description="Helical" evidence="7">
    <location>
        <begin position="150"/>
        <end position="165"/>
    </location>
</feature>